<sequence>MSRLQPFGLAIVISAVYNSNASPASGGHELKCVLQVQPHRHLVSPHVTTAPRLATSLASAQNYRLGPPAITVSKPGHIARDCPTAGSKSCYKCGKAGHISRDCDRDN</sequence>
<dbReference type="Pfam" id="PF00098">
    <property type="entry name" value="zf-CCHC"/>
    <property type="match status" value="2"/>
</dbReference>
<gene>
    <name evidence="3" type="ORF">TBIB3V08_LOCUS6892</name>
</gene>
<protein>
    <recommendedName>
        <fullName evidence="2">CCHC-type domain-containing protein</fullName>
    </recommendedName>
</protein>
<feature type="domain" description="CCHC-type" evidence="2">
    <location>
        <begin position="90"/>
        <end position="103"/>
    </location>
</feature>
<dbReference type="InterPro" id="IPR001878">
    <property type="entry name" value="Znf_CCHC"/>
</dbReference>
<name>A0A7R9I211_9NEOP</name>
<evidence type="ECO:0000313" key="3">
    <source>
        <dbReference type="EMBL" id="CAD7444517.1"/>
    </source>
</evidence>
<dbReference type="AlphaFoldDB" id="A0A7R9I211"/>
<dbReference type="PROSITE" id="PS50158">
    <property type="entry name" value="ZF_CCHC"/>
    <property type="match status" value="1"/>
</dbReference>
<dbReference type="EMBL" id="OD566715">
    <property type="protein sequence ID" value="CAD7444517.1"/>
    <property type="molecule type" value="Genomic_DNA"/>
</dbReference>
<keyword evidence="1" id="KW-0862">Zinc</keyword>
<evidence type="ECO:0000259" key="2">
    <source>
        <dbReference type="PROSITE" id="PS50158"/>
    </source>
</evidence>
<dbReference type="GO" id="GO:0003676">
    <property type="term" value="F:nucleic acid binding"/>
    <property type="evidence" value="ECO:0007669"/>
    <property type="project" value="InterPro"/>
</dbReference>
<keyword evidence="1" id="KW-0863">Zinc-finger</keyword>
<accession>A0A7R9I211</accession>
<proteinExistence type="predicted"/>
<dbReference type="SUPFAM" id="SSF57756">
    <property type="entry name" value="Retrovirus zinc finger-like domains"/>
    <property type="match status" value="1"/>
</dbReference>
<dbReference type="GO" id="GO:0008270">
    <property type="term" value="F:zinc ion binding"/>
    <property type="evidence" value="ECO:0007669"/>
    <property type="project" value="UniProtKB-KW"/>
</dbReference>
<keyword evidence="1" id="KW-0479">Metal-binding</keyword>
<dbReference type="Gene3D" id="4.10.60.10">
    <property type="entry name" value="Zinc finger, CCHC-type"/>
    <property type="match status" value="1"/>
</dbReference>
<dbReference type="InterPro" id="IPR036875">
    <property type="entry name" value="Znf_CCHC_sf"/>
</dbReference>
<organism evidence="3">
    <name type="scientific">Timema bartmani</name>
    <dbReference type="NCBI Taxonomy" id="61472"/>
    <lineage>
        <taxon>Eukaryota</taxon>
        <taxon>Metazoa</taxon>
        <taxon>Ecdysozoa</taxon>
        <taxon>Arthropoda</taxon>
        <taxon>Hexapoda</taxon>
        <taxon>Insecta</taxon>
        <taxon>Pterygota</taxon>
        <taxon>Neoptera</taxon>
        <taxon>Polyneoptera</taxon>
        <taxon>Phasmatodea</taxon>
        <taxon>Timematodea</taxon>
        <taxon>Timematoidea</taxon>
        <taxon>Timematidae</taxon>
        <taxon>Timema</taxon>
    </lineage>
</organism>
<dbReference type="SMART" id="SM00343">
    <property type="entry name" value="ZnF_C2HC"/>
    <property type="match status" value="2"/>
</dbReference>
<reference evidence="3" key="1">
    <citation type="submission" date="2020-11" db="EMBL/GenBank/DDBJ databases">
        <authorList>
            <person name="Tran Van P."/>
        </authorList>
    </citation>
    <scope>NUCLEOTIDE SEQUENCE</scope>
</reference>
<evidence type="ECO:0000256" key="1">
    <source>
        <dbReference type="PROSITE-ProRule" id="PRU00047"/>
    </source>
</evidence>